<feature type="domain" description="Tox-MPTase5" evidence="2">
    <location>
        <begin position="1"/>
        <end position="80"/>
    </location>
</feature>
<proteinExistence type="predicted"/>
<evidence type="ECO:0000313" key="4">
    <source>
        <dbReference type="Proteomes" id="UP001431429"/>
    </source>
</evidence>
<organism evidence="3 4">
    <name type="scientific">Streptomyces albipurpureus</name>
    <dbReference type="NCBI Taxonomy" id="2897419"/>
    <lineage>
        <taxon>Bacteria</taxon>
        <taxon>Bacillati</taxon>
        <taxon>Actinomycetota</taxon>
        <taxon>Actinomycetes</taxon>
        <taxon>Kitasatosporales</taxon>
        <taxon>Streptomycetaceae</taxon>
        <taxon>Streptomyces</taxon>
    </lineage>
</organism>
<dbReference type="InterPro" id="IPR028911">
    <property type="entry name" value="Tox-MPTase5_dom"/>
</dbReference>
<evidence type="ECO:0000256" key="1">
    <source>
        <dbReference type="SAM" id="MobiDB-lite"/>
    </source>
</evidence>
<sequence length="80" mass="9342">MIREDFPNLKFTHRPQYSPWANSGMAMKNSGTQVGWKRFSSRKYLRQTLVHEELHHRWYSRGIPAGSHHPRDGSGSSSKF</sequence>
<feature type="region of interest" description="Disordered" evidence="1">
    <location>
        <begin position="60"/>
        <end position="80"/>
    </location>
</feature>
<evidence type="ECO:0000313" key="3">
    <source>
        <dbReference type="EMBL" id="MCM2393659.1"/>
    </source>
</evidence>
<gene>
    <name evidence="3" type="ORF">NBG84_36240</name>
</gene>
<protein>
    <recommendedName>
        <fullName evidence="2">Tox-MPTase5 domain-containing protein</fullName>
    </recommendedName>
</protein>
<dbReference type="Pfam" id="PF15641">
    <property type="entry name" value="Tox-MPTase5"/>
    <property type="match status" value="1"/>
</dbReference>
<dbReference type="EMBL" id="JAMQAW010000083">
    <property type="protein sequence ID" value="MCM2393659.1"/>
    <property type="molecule type" value="Genomic_DNA"/>
</dbReference>
<keyword evidence="4" id="KW-1185">Reference proteome</keyword>
<reference evidence="3" key="1">
    <citation type="submission" date="2022-06" db="EMBL/GenBank/DDBJ databases">
        <title>Genome public.</title>
        <authorList>
            <person name="Sun Q."/>
        </authorList>
    </citation>
    <scope>NUCLEOTIDE SEQUENCE</scope>
    <source>
        <strain evidence="3">CWNU-1</strain>
    </source>
</reference>
<dbReference type="Proteomes" id="UP001431429">
    <property type="component" value="Unassembled WGS sequence"/>
</dbReference>
<evidence type="ECO:0000259" key="2">
    <source>
        <dbReference type="Pfam" id="PF15641"/>
    </source>
</evidence>
<comment type="caution">
    <text evidence="3">The sequence shown here is derived from an EMBL/GenBank/DDBJ whole genome shotgun (WGS) entry which is preliminary data.</text>
</comment>
<accession>A0ABT0UYV8</accession>
<name>A0ABT0UYV8_9ACTN</name>